<dbReference type="EMBL" id="MEWA01000033">
    <property type="protein sequence ID" value="OGC68743.1"/>
    <property type="molecule type" value="Genomic_DNA"/>
</dbReference>
<protein>
    <submittedName>
        <fullName evidence="2">Uncharacterized protein</fullName>
    </submittedName>
</protein>
<evidence type="ECO:0000313" key="3">
    <source>
        <dbReference type="Proteomes" id="UP000179113"/>
    </source>
</evidence>
<name>A0A1F4WIK1_UNCKA</name>
<comment type="caution">
    <text evidence="2">The sequence shown here is derived from an EMBL/GenBank/DDBJ whole genome shotgun (WGS) entry which is preliminary data.</text>
</comment>
<feature type="compositionally biased region" description="Basic and acidic residues" evidence="1">
    <location>
        <begin position="26"/>
        <end position="35"/>
    </location>
</feature>
<dbReference type="Proteomes" id="UP000179113">
    <property type="component" value="Unassembled WGS sequence"/>
</dbReference>
<evidence type="ECO:0000256" key="1">
    <source>
        <dbReference type="SAM" id="MobiDB-lite"/>
    </source>
</evidence>
<gene>
    <name evidence="2" type="ORF">A2415_02210</name>
</gene>
<evidence type="ECO:0000313" key="2">
    <source>
        <dbReference type="EMBL" id="OGC68743.1"/>
    </source>
</evidence>
<organism evidence="2 3">
    <name type="scientific">candidate division WWE3 bacterium RIFOXYC1_FULL_39_7</name>
    <dbReference type="NCBI Taxonomy" id="1802643"/>
    <lineage>
        <taxon>Bacteria</taxon>
        <taxon>Katanobacteria</taxon>
    </lineage>
</organism>
<reference evidence="2 3" key="1">
    <citation type="journal article" date="2016" name="Nat. Commun.">
        <title>Thousands of microbial genomes shed light on interconnected biogeochemical processes in an aquifer system.</title>
        <authorList>
            <person name="Anantharaman K."/>
            <person name="Brown C.T."/>
            <person name="Hug L.A."/>
            <person name="Sharon I."/>
            <person name="Castelle C.J."/>
            <person name="Probst A.J."/>
            <person name="Thomas B.C."/>
            <person name="Singh A."/>
            <person name="Wilkins M.J."/>
            <person name="Karaoz U."/>
            <person name="Brodie E.L."/>
            <person name="Williams K.H."/>
            <person name="Hubbard S.S."/>
            <person name="Banfield J.F."/>
        </authorList>
    </citation>
    <scope>NUCLEOTIDE SEQUENCE [LARGE SCALE GENOMIC DNA]</scope>
</reference>
<feature type="region of interest" description="Disordered" evidence="1">
    <location>
        <begin position="12"/>
        <end position="37"/>
    </location>
</feature>
<sequence>MLIWPRVPKLPESDWPQNTENTQEIIKTEPEKPAEEPIEYTSEAECWVTDLSWKDIGGCGKLRAATIEKLAVIEESRNKINLVQQNTAEHYTNRYISEAFGFQFDYPSNWSIDKYFYEGVETVSIKDENSVKSSKPEITIGIGLVYSTSGALCANMGCDYQGGKAIFLNGHSVNITKSYFWKDDGQGIPVDTYVVNYRFTSSLSKLLYLPYTDDYIAVTVNFYDQEDGEKIMDILSTLMPASE</sequence>
<accession>A0A1F4WIK1</accession>
<dbReference type="AlphaFoldDB" id="A0A1F4WIK1"/>
<proteinExistence type="predicted"/>
<feature type="compositionally biased region" description="Polar residues" evidence="1">
    <location>
        <begin position="15"/>
        <end position="25"/>
    </location>
</feature>